<organism evidence="9 10">
    <name type="scientific">Rhodopirellula islandica</name>
    <dbReference type="NCBI Taxonomy" id="595434"/>
    <lineage>
        <taxon>Bacteria</taxon>
        <taxon>Pseudomonadati</taxon>
        <taxon>Planctomycetota</taxon>
        <taxon>Planctomycetia</taxon>
        <taxon>Pirellulales</taxon>
        <taxon>Pirellulaceae</taxon>
        <taxon>Rhodopirellula</taxon>
    </lineage>
</organism>
<comment type="subcellular location">
    <subcellularLocation>
        <location evidence="1">Cell membrane</location>
        <topology evidence="1">Multi-pass membrane protein</topology>
    </subcellularLocation>
</comment>
<evidence type="ECO:0000313" key="9">
    <source>
        <dbReference type="EMBL" id="KLU01962.1"/>
    </source>
</evidence>
<evidence type="ECO:0000259" key="8">
    <source>
        <dbReference type="Pfam" id="PF12704"/>
    </source>
</evidence>
<dbReference type="InterPro" id="IPR051125">
    <property type="entry name" value="ABC-4/HrtB_transporter"/>
</dbReference>
<dbReference type="PANTHER" id="PTHR43738">
    <property type="entry name" value="ABC TRANSPORTER, MEMBRANE PROTEIN"/>
    <property type="match status" value="1"/>
</dbReference>
<evidence type="ECO:0000256" key="4">
    <source>
        <dbReference type="ARBA" id="ARBA00022989"/>
    </source>
</evidence>
<dbReference type="GO" id="GO:0005886">
    <property type="term" value="C:plasma membrane"/>
    <property type="evidence" value="ECO:0007669"/>
    <property type="project" value="UniProtKB-SubCell"/>
</dbReference>
<dbReference type="PANTHER" id="PTHR43738:SF3">
    <property type="entry name" value="ABC TRANSPORTER PERMEASE"/>
    <property type="match status" value="1"/>
</dbReference>
<feature type="transmembrane region" description="Helical" evidence="6">
    <location>
        <begin position="305"/>
        <end position="331"/>
    </location>
</feature>
<keyword evidence="2" id="KW-1003">Cell membrane</keyword>
<keyword evidence="10" id="KW-1185">Reference proteome</keyword>
<dbReference type="InterPro" id="IPR025857">
    <property type="entry name" value="MacB_PCD"/>
</dbReference>
<protein>
    <submittedName>
        <fullName evidence="9">ABC transporter, permease protein</fullName>
    </submittedName>
</protein>
<evidence type="ECO:0000256" key="1">
    <source>
        <dbReference type="ARBA" id="ARBA00004651"/>
    </source>
</evidence>
<evidence type="ECO:0000256" key="5">
    <source>
        <dbReference type="ARBA" id="ARBA00023136"/>
    </source>
</evidence>
<dbReference type="Pfam" id="PF02687">
    <property type="entry name" value="FtsX"/>
    <property type="match status" value="1"/>
</dbReference>
<evidence type="ECO:0000256" key="2">
    <source>
        <dbReference type="ARBA" id="ARBA00022475"/>
    </source>
</evidence>
<evidence type="ECO:0000313" key="10">
    <source>
        <dbReference type="Proteomes" id="UP000036367"/>
    </source>
</evidence>
<feature type="domain" description="MacB-like periplasmic core" evidence="8">
    <location>
        <begin position="19"/>
        <end position="221"/>
    </location>
</feature>
<feature type="transmembrane region" description="Helical" evidence="6">
    <location>
        <begin position="351"/>
        <end position="377"/>
    </location>
</feature>
<dbReference type="AlphaFoldDB" id="A0A0J1B5G1"/>
<feature type="transmembrane region" description="Helical" evidence="6">
    <location>
        <begin position="20"/>
        <end position="39"/>
    </location>
</feature>
<proteinExistence type="predicted"/>
<accession>A0A0J1B5G1</accession>
<dbReference type="PATRIC" id="fig|595434.4.peg.5839"/>
<evidence type="ECO:0000256" key="6">
    <source>
        <dbReference type="SAM" id="Phobius"/>
    </source>
</evidence>
<dbReference type="Proteomes" id="UP000036367">
    <property type="component" value="Unassembled WGS sequence"/>
</dbReference>
<feature type="domain" description="ABC3 transporter permease C-terminal" evidence="7">
    <location>
        <begin position="259"/>
        <end position="372"/>
    </location>
</feature>
<evidence type="ECO:0000256" key="3">
    <source>
        <dbReference type="ARBA" id="ARBA00022692"/>
    </source>
</evidence>
<comment type="caution">
    <text evidence="9">The sequence shown here is derived from an EMBL/GenBank/DDBJ whole genome shotgun (WGS) entry which is preliminary data.</text>
</comment>
<dbReference type="EMBL" id="LECT01000048">
    <property type="protein sequence ID" value="KLU01962.1"/>
    <property type="molecule type" value="Genomic_DNA"/>
</dbReference>
<sequence>MDIMFRYVLKTLWRHRTRTLLTVTGAAVAMFVFCFVGSVQEGLHRLTTGSDADRNLIVFQENRFCPTSSRLPEDYQRVISEVPGVRDVMPIQVWTNNCRASLDIVVFNGADPKQIQQTRPLKLTSGSWQQFESHRDAAIVGRNVAQRRGLKTGDQFTIGDLSVRVAGVFESSVPSEENLIYTSLQFLQYTRGLDAAGLVTQHEVMLTDDADPDRVAAAIDQKLRAGAVATKTRRKGAFQASTLSDLVDLIGFAHWLGYACVALVLSLVATTTVMSVQDRIKEYAVLQTVGVRPLRAMRLVLAESTILCLVGGVAGTLLALAALGLGGFAIGAEGATIAFRPSLGLAVTGPVVSVLVGILAGLVPAIQAATVPIVNALRQA</sequence>
<keyword evidence="4 6" id="KW-1133">Transmembrane helix</keyword>
<dbReference type="STRING" id="595434.RISK_006146"/>
<dbReference type="InterPro" id="IPR003838">
    <property type="entry name" value="ABC3_permease_C"/>
</dbReference>
<reference evidence="9" key="1">
    <citation type="submission" date="2015-05" db="EMBL/GenBank/DDBJ databases">
        <title>Permanent draft genome of Rhodopirellula islandicus K833.</title>
        <authorList>
            <person name="Kizina J."/>
            <person name="Richter M."/>
            <person name="Glockner F.O."/>
            <person name="Harder J."/>
        </authorList>
    </citation>
    <scope>NUCLEOTIDE SEQUENCE [LARGE SCALE GENOMIC DNA]</scope>
    <source>
        <strain evidence="9">K833</strain>
    </source>
</reference>
<gene>
    <name evidence="9" type="ORF">RISK_006146</name>
</gene>
<evidence type="ECO:0000259" key="7">
    <source>
        <dbReference type="Pfam" id="PF02687"/>
    </source>
</evidence>
<dbReference type="Pfam" id="PF12704">
    <property type="entry name" value="MacB_PCD"/>
    <property type="match status" value="1"/>
</dbReference>
<keyword evidence="3 6" id="KW-0812">Transmembrane</keyword>
<name>A0A0J1B5G1_RHOIS</name>
<keyword evidence="5 6" id="KW-0472">Membrane</keyword>
<feature type="transmembrane region" description="Helical" evidence="6">
    <location>
        <begin position="255"/>
        <end position="276"/>
    </location>
</feature>